<evidence type="ECO:0000313" key="10">
    <source>
        <dbReference type="Proteomes" id="UP000078389"/>
    </source>
</evidence>
<proteinExistence type="inferred from homology"/>
<comment type="cofactor">
    <cofactor evidence="7">
        <name>heme</name>
        <dbReference type="ChEBI" id="CHEBI:30413"/>
    </cofactor>
</comment>
<dbReference type="EMBL" id="LVVY01000063">
    <property type="protein sequence ID" value="OAM79296.1"/>
    <property type="molecule type" value="Genomic_DNA"/>
</dbReference>
<evidence type="ECO:0000256" key="7">
    <source>
        <dbReference type="PIRSR" id="PIRSR602401-1"/>
    </source>
</evidence>
<dbReference type="PANTHER" id="PTHR24291:SF50">
    <property type="entry name" value="BIFUNCTIONAL ALBAFLAVENONE MONOOXYGENASE_TERPENE SYNTHASE"/>
    <property type="match status" value="1"/>
</dbReference>
<keyword evidence="4 8" id="KW-0560">Oxidoreductase</keyword>
<dbReference type="PRINTS" id="PR00385">
    <property type="entry name" value="P450"/>
</dbReference>
<evidence type="ECO:0000256" key="4">
    <source>
        <dbReference type="ARBA" id="ARBA00023002"/>
    </source>
</evidence>
<dbReference type="CDD" id="cd20620">
    <property type="entry name" value="CYP132-like"/>
    <property type="match status" value="1"/>
</dbReference>
<dbReference type="GO" id="GO:0004497">
    <property type="term" value="F:monooxygenase activity"/>
    <property type="evidence" value="ECO:0007669"/>
    <property type="project" value="UniProtKB-KW"/>
</dbReference>
<dbReference type="InterPro" id="IPR002401">
    <property type="entry name" value="Cyt_P450_E_grp-I"/>
</dbReference>
<keyword evidence="5 7" id="KW-0408">Iron</keyword>
<keyword evidence="10" id="KW-1185">Reference proteome</keyword>
<evidence type="ECO:0000313" key="9">
    <source>
        <dbReference type="EMBL" id="OAM79296.1"/>
    </source>
</evidence>
<evidence type="ECO:0000256" key="1">
    <source>
        <dbReference type="ARBA" id="ARBA00010617"/>
    </source>
</evidence>
<dbReference type="GO" id="GO:0005506">
    <property type="term" value="F:iron ion binding"/>
    <property type="evidence" value="ECO:0007669"/>
    <property type="project" value="InterPro"/>
</dbReference>
<dbReference type="PROSITE" id="PS00086">
    <property type="entry name" value="CYTOCHROME_P450"/>
    <property type="match status" value="1"/>
</dbReference>
<evidence type="ECO:0000256" key="2">
    <source>
        <dbReference type="ARBA" id="ARBA00022617"/>
    </source>
</evidence>
<dbReference type="STRING" id="1770058.A3840_03300"/>
<dbReference type="PRINTS" id="PR00463">
    <property type="entry name" value="EP450I"/>
</dbReference>
<dbReference type="PANTHER" id="PTHR24291">
    <property type="entry name" value="CYTOCHROME P450 FAMILY 4"/>
    <property type="match status" value="1"/>
</dbReference>
<organism evidence="9 10">
    <name type="scientific">Devosia elaeis</name>
    <dbReference type="NCBI Taxonomy" id="1770058"/>
    <lineage>
        <taxon>Bacteria</taxon>
        <taxon>Pseudomonadati</taxon>
        <taxon>Pseudomonadota</taxon>
        <taxon>Alphaproteobacteria</taxon>
        <taxon>Hyphomicrobiales</taxon>
        <taxon>Devosiaceae</taxon>
        <taxon>Devosia</taxon>
    </lineage>
</organism>
<dbReference type="Pfam" id="PF00067">
    <property type="entry name" value="p450"/>
    <property type="match status" value="1"/>
</dbReference>
<name>A0A178I4U7_9HYPH</name>
<evidence type="ECO:0000256" key="6">
    <source>
        <dbReference type="ARBA" id="ARBA00023033"/>
    </source>
</evidence>
<gene>
    <name evidence="9" type="ORF">A3840_03300</name>
</gene>
<dbReference type="GO" id="GO:0016705">
    <property type="term" value="F:oxidoreductase activity, acting on paired donors, with incorporation or reduction of molecular oxygen"/>
    <property type="evidence" value="ECO:0007669"/>
    <property type="project" value="InterPro"/>
</dbReference>
<protein>
    <recommendedName>
        <fullName evidence="11">Cytochrome P450</fullName>
    </recommendedName>
</protein>
<dbReference type="Proteomes" id="UP000078389">
    <property type="component" value="Unassembled WGS sequence"/>
</dbReference>
<dbReference type="Gene3D" id="1.10.630.10">
    <property type="entry name" value="Cytochrome P450"/>
    <property type="match status" value="1"/>
</dbReference>
<dbReference type="InterPro" id="IPR001128">
    <property type="entry name" value="Cyt_P450"/>
</dbReference>
<feature type="binding site" description="axial binding residue" evidence="7">
    <location>
        <position position="397"/>
    </location>
    <ligand>
        <name>heme</name>
        <dbReference type="ChEBI" id="CHEBI:30413"/>
    </ligand>
    <ligandPart>
        <name>Fe</name>
        <dbReference type="ChEBI" id="CHEBI:18248"/>
    </ligandPart>
</feature>
<evidence type="ECO:0000256" key="8">
    <source>
        <dbReference type="RuleBase" id="RU000461"/>
    </source>
</evidence>
<dbReference type="GO" id="GO:0020037">
    <property type="term" value="F:heme binding"/>
    <property type="evidence" value="ECO:0007669"/>
    <property type="project" value="InterPro"/>
</dbReference>
<reference evidence="9 10" key="1">
    <citation type="submission" date="2016-03" db="EMBL/GenBank/DDBJ databases">
        <title>Genome sequencing of Devosia sp. S37.</title>
        <authorList>
            <person name="Mohd Nor M."/>
        </authorList>
    </citation>
    <scope>NUCLEOTIDE SEQUENCE [LARGE SCALE GENOMIC DNA]</scope>
    <source>
        <strain evidence="9 10">S37</strain>
    </source>
</reference>
<accession>A0A178I4U7</accession>
<evidence type="ECO:0000256" key="5">
    <source>
        <dbReference type="ARBA" id="ARBA00023004"/>
    </source>
</evidence>
<keyword evidence="6 8" id="KW-0503">Monooxygenase</keyword>
<sequence length="453" mass="51114">MPQQMRPARRAEGPKGLPVLGHLLEMSRDTLGFFERSARQYGDMTAIQVGGFPAVIVNHPDLIEQVLVKQNEHFTKNKVFWRQLEALLGNGLFTAEDAEWQRQRKLAAPAFATIPLASYGPHMVELTERKLERWQDGQDIDMHREMMALGLQIAAKTLLDADVTDDLEAMEEAAYWVIDEVAARFSRPVVVPDWVPLPGHRRYLKGVARIERIVYRVIAENRAGKNASAGFLSLLMSARDEDGRPMSDKALRDQICNMLLAGYETSALSMAYGFHLLGQNRDIQAAIAAEVEAVAPGRPVTPDDLPNLKLTEHAVIEMLRLLPPGWAIGREARSDVRIGDYDIKKGTTVILSPWITQRDPRYFEDPLAFRPERWAGDFRRKLPRFAYFPFGGGPRICIGNRFAMMEAMLLLATIARRFDVERLTDKPVSFLPSITLRPVGGIWVRLHARNRAG</sequence>
<dbReference type="SUPFAM" id="SSF48264">
    <property type="entry name" value="Cytochrome P450"/>
    <property type="match status" value="1"/>
</dbReference>
<dbReference type="InterPro" id="IPR017972">
    <property type="entry name" value="Cyt_P450_CS"/>
</dbReference>
<comment type="similarity">
    <text evidence="1 8">Belongs to the cytochrome P450 family.</text>
</comment>
<dbReference type="InterPro" id="IPR050196">
    <property type="entry name" value="Cytochrome_P450_Monoox"/>
</dbReference>
<keyword evidence="3 7" id="KW-0479">Metal-binding</keyword>
<keyword evidence="2 7" id="KW-0349">Heme</keyword>
<evidence type="ECO:0008006" key="11">
    <source>
        <dbReference type="Google" id="ProtNLM"/>
    </source>
</evidence>
<dbReference type="InterPro" id="IPR036396">
    <property type="entry name" value="Cyt_P450_sf"/>
</dbReference>
<dbReference type="AlphaFoldDB" id="A0A178I4U7"/>
<comment type="caution">
    <text evidence="9">The sequence shown here is derived from an EMBL/GenBank/DDBJ whole genome shotgun (WGS) entry which is preliminary data.</text>
</comment>
<evidence type="ECO:0000256" key="3">
    <source>
        <dbReference type="ARBA" id="ARBA00022723"/>
    </source>
</evidence>